<feature type="transmembrane region" description="Helical" evidence="1">
    <location>
        <begin position="261"/>
        <end position="280"/>
    </location>
</feature>
<dbReference type="Proteomes" id="UP000298390">
    <property type="component" value="Unassembled WGS sequence"/>
</dbReference>
<dbReference type="AlphaFoldDB" id="A0A4Y9Z069"/>
<feature type="transmembrane region" description="Helical" evidence="1">
    <location>
        <begin position="232"/>
        <end position="255"/>
    </location>
</feature>
<keyword evidence="1" id="KW-0472">Membrane</keyword>
<feature type="transmembrane region" description="Helical" evidence="1">
    <location>
        <begin position="29"/>
        <end position="46"/>
    </location>
</feature>
<feature type="transmembrane region" description="Helical" evidence="1">
    <location>
        <begin position="144"/>
        <end position="168"/>
    </location>
</feature>
<accession>A0A4Y9Z069</accession>
<feature type="transmembrane region" description="Helical" evidence="1">
    <location>
        <begin position="188"/>
        <end position="211"/>
    </location>
</feature>
<sequence length="349" mass="38593">MSSAWAPNETDYQIYAEKIWLQANILQNIPYGVELALFATCFVALVQNMDHSNFRRHVFLMTFITAIFGLGTVYMITNSLFTQQAFIEYRNFPGGPGAYLNAMFANTVGLTNSVSWVVSNWLLDGFLVWRFIVIYSDVRPWYRAMFAIPCLMLLASIILGSIVLRDIAAMAQAGTSNSTPFAVADLTLSYYTISLALNILVTIMIAARLLAHRHHIARLLGSHHATSYANTAAIIVESAVLYAIFAFAFLVSFGVDSAVSNVFINFVNSTQAVSAFLIILRLTKGNAWSTDTNARIFHSAENVLLESRAAPSVQYTPDRTSDVTVKDPSAILDGDVSDQVLSRELDRKV</sequence>
<name>A0A4Y9Z069_9APHY</name>
<evidence type="ECO:0000256" key="1">
    <source>
        <dbReference type="SAM" id="Phobius"/>
    </source>
</evidence>
<feature type="transmembrane region" description="Helical" evidence="1">
    <location>
        <begin position="113"/>
        <end position="132"/>
    </location>
</feature>
<dbReference type="STRING" id="34475.A0A4Y9Z069"/>
<evidence type="ECO:0000313" key="3">
    <source>
        <dbReference type="Proteomes" id="UP000298390"/>
    </source>
</evidence>
<protein>
    <submittedName>
        <fullName evidence="2">Uncharacterized protein</fullName>
    </submittedName>
</protein>
<feature type="transmembrane region" description="Helical" evidence="1">
    <location>
        <begin position="58"/>
        <end position="76"/>
    </location>
</feature>
<comment type="caution">
    <text evidence="2">The sequence shown here is derived from an EMBL/GenBank/DDBJ whole genome shotgun (WGS) entry which is preliminary data.</text>
</comment>
<reference evidence="2 3" key="1">
    <citation type="submission" date="2019-01" db="EMBL/GenBank/DDBJ databases">
        <title>Genome sequencing of the rare red list fungi Fomitopsis rosea.</title>
        <authorList>
            <person name="Buettner E."/>
            <person name="Kellner H."/>
        </authorList>
    </citation>
    <scope>NUCLEOTIDE SEQUENCE [LARGE SCALE GENOMIC DNA]</scope>
    <source>
        <strain evidence="2 3">DSM 105464</strain>
    </source>
</reference>
<organism evidence="2 3">
    <name type="scientific">Rhodofomes roseus</name>
    <dbReference type="NCBI Taxonomy" id="34475"/>
    <lineage>
        <taxon>Eukaryota</taxon>
        <taxon>Fungi</taxon>
        <taxon>Dikarya</taxon>
        <taxon>Basidiomycota</taxon>
        <taxon>Agaricomycotina</taxon>
        <taxon>Agaricomycetes</taxon>
        <taxon>Polyporales</taxon>
        <taxon>Rhodofomes</taxon>
    </lineage>
</organism>
<keyword evidence="1" id="KW-0812">Transmembrane</keyword>
<evidence type="ECO:0000313" key="2">
    <source>
        <dbReference type="EMBL" id="TFY68024.1"/>
    </source>
</evidence>
<dbReference type="EMBL" id="SEKV01000039">
    <property type="protein sequence ID" value="TFY68024.1"/>
    <property type="molecule type" value="Genomic_DNA"/>
</dbReference>
<proteinExistence type="predicted"/>
<gene>
    <name evidence="2" type="ORF">EVJ58_g1263</name>
</gene>
<keyword evidence="1" id="KW-1133">Transmembrane helix</keyword>